<feature type="transmembrane region" description="Helical" evidence="5">
    <location>
        <begin position="152"/>
        <end position="175"/>
    </location>
</feature>
<evidence type="ECO:0000256" key="1">
    <source>
        <dbReference type="ARBA" id="ARBA00004141"/>
    </source>
</evidence>
<dbReference type="Pfam" id="PF08044">
    <property type="entry name" value="DUF1707"/>
    <property type="match status" value="1"/>
</dbReference>
<accession>A0ABP8UEV6</accession>
<dbReference type="InterPro" id="IPR012551">
    <property type="entry name" value="DUF1707_SHOCT-like"/>
</dbReference>
<evidence type="ECO:0000313" key="8">
    <source>
        <dbReference type="Proteomes" id="UP001501442"/>
    </source>
</evidence>
<keyword evidence="8" id="KW-1185">Reference proteome</keyword>
<evidence type="ECO:0000256" key="3">
    <source>
        <dbReference type="ARBA" id="ARBA00022989"/>
    </source>
</evidence>
<evidence type="ECO:0000259" key="6">
    <source>
        <dbReference type="Pfam" id="PF08044"/>
    </source>
</evidence>
<dbReference type="EMBL" id="BAABHK010000006">
    <property type="protein sequence ID" value="GAA4628266.1"/>
    <property type="molecule type" value="Genomic_DNA"/>
</dbReference>
<feature type="domain" description="DUF1707" evidence="6">
    <location>
        <begin position="22"/>
        <end position="73"/>
    </location>
</feature>
<keyword evidence="4 5" id="KW-0472">Membrane</keyword>
<sequence>MVLEAGAAHDQGMTTSVPQGALRVSATEREPIVDRLQQAFAEGRIDKEELDLRLHLAMTARTRADLDAVLADLAPVPAAPAVPVPAGEPTAEQRVLAALAHVLGGTTLFLGPLVMLCTTARRSPYVRAHIVTALNFQLTLLILTIVTFGVGAIAYAVSWIVCGVAALLGLAGTPFRYPFTLRLVR</sequence>
<comment type="caution">
    <text evidence="7">The sequence shown here is derived from an EMBL/GenBank/DDBJ whole genome shotgun (WGS) entry which is preliminary data.</text>
</comment>
<dbReference type="InterPro" id="IPR019109">
    <property type="entry name" value="MamF_MmsF"/>
</dbReference>
<protein>
    <recommendedName>
        <fullName evidence="6">DUF1707 domain-containing protein</fullName>
    </recommendedName>
</protein>
<proteinExistence type="predicted"/>
<dbReference type="Pfam" id="PF09685">
    <property type="entry name" value="MamF_MmsF"/>
    <property type="match status" value="1"/>
</dbReference>
<evidence type="ECO:0000256" key="5">
    <source>
        <dbReference type="SAM" id="Phobius"/>
    </source>
</evidence>
<keyword evidence="2 5" id="KW-0812">Transmembrane</keyword>
<comment type="subcellular location">
    <subcellularLocation>
        <location evidence="1">Membrane</location>
        <topology evidence="1">Multi-pass membrane protein</topology>
    </subcellularLocation>
</comment>
<keyword evidence="3 5" id="KW-1133">Transmembrane helix</keyword>
<evidence type="ECO:0000256" key="2">
    <source>
        <dbReference type="ARBA" id="ARBA00022692"/>
    </source>
</evidence>
<name>A0ABP8UEV6_9ACTN</name>
<evidence type="ECO:0000313" key="7">
    <source>
        <dbReference type="EMBL" id="GAA4628266.1"/>
    </source>
</evidence>
<dbReference type="Proteomes" id="UP001501442">
    <property type="component" value="Unassembled WGS sequence"/>
</dbReference>
<reference evidence="8" key="1">
    <citation type="journal article" date="2019" name="Int. J. Syst. Evol. Microbiol.">
        <title>The Global Catalogue of Microorganisms (GCM) 10K type strain sequencing project: providing services to taxonomists for standard genome sequencing and annotation.</title>
        <authorList>
            <consortium name="The Broad Institute Genomics Platform"/>
            <consortium name="The Broad Institute Genome Sequencing Center for Infectious Disease"/>
            <person name="Wu L."/>
            <person name="Ma J."/>
        </authorList>
    </citation>
    <scope>NUCLEOTIDE SEQUENCE [LARGE SCALE GENOMIC DNA]</scope>
    <source>
        <strain evidence="8">JCM 17939</strain>
    </source>
</reference>
<gene>
    <name evidence="7" type="ORF">GCM10023196_043910</name>
</gene>
<evidence type="ECO:0000256" key="4">
    <source>
        <dbReference type="ARBA" id="ARBA00023136"/>
    </source>
</evidence>
<feature type="transmembrane region" description="Helical" evidence="5">
    <location>
        <begin position="95"/>
        <end position="116"/>
    </location>
</feature>
<feature type="transmembrane region" description="Helical" evidence="5">
    <location>
        <begin position="128"/>
        <end position="146"/>
    </location>
</feature>
<organism evidence="7 8">
    <name type="scientific">Actinoallomurus vinaceus</name>
    <dbReference type="NCBI Taxonomy" id="1080074"/>
    <lineage>
        <taxon>Bacteria</taxon>
        <taxon>Bacillati</taxon>
        <taxon>Actinomycetota</taxon>
        <taxon>Actinomycetes</taxon>
        <taxon>Streptosporangiales</taxon>
        <taxon>Thermomonosporaceae</taxon>
        <taxon>Actinoallomurus</taxon>
    </lineage>
</organism>